<feature type="compositionally biased region" description="Low complexity" evidence="12">
    <location>
        <begin position="234"/>
        <end position="258"/>
    </location>
</feature>
<evidence type="ECO:0000313" key="15">
    <source>
        <dbReference type="Proteomes" id="UP000274922"/>
    </source>
</evidence>
<evidence type="ECO:0000256" key="4">
    <source>
        <dbReference type="ARBA" id="ARBA00020296"/>
    </source>
</evidence>
<dbReference type="UniPathway" id="UPA00120">
    <property type="reaction ID" value="UER00203"/>
</dbReference>
<dbReference type="OrthoDB" id="191918at2759"/>
<keyword evidence="6" id="KW-0827">Tyrosine biosynthesis</keyword>
<dbReference type="STRING" id="1555241.A0A4P9XAH1"/>
<evidence type="ECO:0000256" key="1">
    <source>
        <dbReference type="ARBA" id="ARBA00004496"/>
    </source>
</evidence>
<dbReference type="EMBL" id="ML014146">
    <property type="protein sequence ID" value="RKP02332.1"/>
    <property type="molecule type" value="Genomic_DNA"/>
</dbReference>
<evidence type="ECO:0000313" key="14">
    <source>
        <dbReference type="EMBL" id="RKP02332.1"/>
    </source>
</evidence>
<keyword evidence="9" id="KW-0584">Phenylalanine biosynthesis</keyword>
<feature type="domain" description="Chorismate mutase" evidence="13">
    <location>
        <begin position="150"/>
        <end position="296"/>
    </location>
</feature>
<keyword evidence="8" id="KW-0057">Aromatic amino acid biosynthesis</keyword>
<evidence type="ECO:0000256" key="9">
    <source>
        <dbReference type="ARBA" id="ARBA00023222"/>
    </source>
</evidence>
<gene>
    <name evidence="14" type="ORF">CXG81DRAFT_2425</name>
</gene>
<proteinExistence type="predicted"/>
<organism evidence="14 15">
    <name type="scientific">Caulochytrium protostelioides</name>
    <dbReference type="NCBI Taxonomy" id="1555241"/>
    <lineage>
        <taxon>Eukaryota</taxon>
        <taxon>Fungi</taxon>
        <taxon>Fungi incertae sedis</taxon>
        <taxon>Chytridiomycota</taxon>
        <taxon>Chytridiomycota incertae sedis</taxon>
        <taxon>Chytridiomycetes</taxon>
        <taxon>Caulochytriales</taxon>
        <taxon>Caulochytriaceae</taxon>
        <taxon>Caulochytrium</taxon>
    </lineage>
</organism>
<evidence type="ECO:0000256" key="5">
    <source>
        <dbReference type="ARBA" id="ARBA00022490"/>
    </source>
</evidence>
<dbReference type="InterPro" id="IPR037039">
    <property type="entry name" value="CM_AroQ_sf_eucaryotic"/>
</dbReference>
<accession>A0A4P9XAH1</accession>
<sequence length="303" mass="34228">MDFHNLTLDQVRRELIRLEDSIIFALIERAQFAHNAKVYSETAFGLKDAHGRPTSFLDHTHFGIEAVHATVRRWTSPDEYPFFPRADLPPPLPELPPYEHGSASMLWPNTVDVNSRIKHAYLSHFVPQLTRSRGSAFKDNDDGEYGCAAVCDIECLQRLSRRIHFGKFVAEIKYRQSREAVRAAVQNNDRDAIMALITHQAVEDKLLRRLERKARTYGQDLNDDNDPTLPAPGPSTAASSSATTAPPTNEASTTAPPSNEAQQHDRQPAPGFLRVPVETVVELYREFVIPTTKDVEVEYLMIR</sequence>
<evidence type="ECO:0000256" key="11">
    <source>
        <dbReference type="ARBA" id="ARBA00023979"/>
    </source>
</evidence>
<comment type="subcellular location">
    <subcellularLocation>
        <location evidence="1">Cytoplasm</location>
    </subcellularLocation>
</comment>
<keyword evidence="7" id="KW-0028">Amino-acid biosynthesis</keyword>
<dbReference type="GO" id="GO:0009094">
    <property type="term" value="P:L-phenylalanine biosynthetic process"/>
    <property type="evidence" value="ECO:0007669"/>
    <property type="project" value="UniProtKB-KW"/>
</dbReference>
<dbReference type="EC" id="5.4.99.5" evidence="3"/>
<feature type="region of interest" description="Disordered" evidence="12">
    <location>
        <begin position="217"/>
        <end position="272"/>
    </location>
</feature>
<dbReference type="PROSITE" id="PS51169">
    <property type="entry name" value="CHORISMATE_MUT_3"/>
    <property type="match status" value="1"/>
</dbReference>
<evidence type="ECO:0000256" key="12">
    <source>
        <dbReference type="SAM" id="MobiDB-lite"/>
    </source>
</evidence>
<dbReference type="PANTHER" id="PTHR21145">
    <property type="entry name" value="CHORISMATE MUTASE"/>
    <property type="match status" value="1"/>
</dbReference>
<evidence type="ECO:0000256" key="2">
    <source>
        <dbReference type="ARBA" id="ARBA00004817"/>
    </source>
</evidence>
<evidence type="ECO:0000256" key="10">
    <source>
        <dbReference type="ARBA" id="ARBA00023235"/>
    </source>
</evidence>
<dbReference type="Proteomes" id="UP000274922">
    <property type="component" value="Unassembled WGS sequence"/>
</dbReference>
<dbReference type="AlphaFoldDB" id="A0A4P9XAH1"/>
<dbReference type="InterPro" id="IPR002701">
    <property type="entry name" value="CM_II_prokaryot"/>
</dbReference>
<evidence type="ECO:0000256" key="8">
    <source>
        <dbReference type="ARBA" id="ARBA00023141"/>
    </source>
</evidence>
<dbReference type="GO" id="GO:0005737">
    <property type="term" value="C:cytoplasm"/>
    <property type="evidence" value="ECO:0007669"/>
    <property type="project" value="UniProtKB-SubCell"/>
</dbReference>
<protein>
    <recommendedName>
        <fullName evidence="4">Chorismate mutase</fullName>
        <ecNumber evidence="3">5.4.99.5</ecNumber>
    </recommendedName>
</protein>
<comment type="catalytic activity">
    <reaction evidence="11">
        <text>chorismate = prephenate</text>
        <dbReference type="Rhea" id="RHEA:13897"/>
        <dbReference type="ChEBI" id="CHEBI:29748"/>
        <dbReference type="ChEBI" id="CHEBI:29934"/>
        <dbReference type="EC" id="5.4.99.5"/>
    </reaction>
    <physiologicalReaction direction="left-to-right" evidence="11">
        <dbReference type="Rhea" id="RHEA:13898"/>
    </physiologicalReaction>
</comment>
<dbReference type="PANTHER" id="PTHR21145:SF12">
    <property type="entry name" value="CHORISMATE MUTASE"/>
    <property type="match status" value="1"/>
</dbReference>
<dbReference type="SUPFAM" id="SSF48600">
    <property type="entry name" value="Chorismate mutase II"/>
    <property type="match status" value="1"/>
</dbReference>
<dbReference type="InterPro" id="IPR036263">
    <property type="entry name" value="Chorismate_II_sf"/>
</dbReference>
<dbReference type="GO" id="GO:0004106">
    <property type="term" value="F:chorismate mutase activity"/>
    <property type="evidence" value="ECO:0007669"/>
    <property type="project" value="UniProtKB-EC"/>
</dbReference>
<keyword evidence="5" id="KW-0963">Cytoplasm</keyword>
<dbReference type="GO" id="GO:0046417">
    <property type="term" value="P:chorismate metabolic process"/>
    <property type="evidence" value="ECO:0007669"/>
    <property type="project" value="InterPro"/>
</dbReference>
<evidence type="ECO:0000256" key="6">
    <source>
        <dbReference type="ARBA" id="ARBA00022498"/>
    </source>
</evidence>
<evidence type="ECO:0000256" key="3">
    <source>
        <dbReference type="ARBA" id="ARBA00012404"/>
    </source>
</evidence>
<dbReference type="Pfam" id="PF01817">
    <property type="entry name" value="CM_2"/>
    <property type="match status" value="1"/>
</dbReference>
<reference evidence="15" key="1">
    <citation type="journal article" date="2018" name="Nat. Microbiol.">
        <title>Leveraging single-cell genomics to expand the fungal tree of life.</title>
        <authorList>
            <person name="Ahrendt S.R."/>
            <person name="Quandt C.A."/>
            <person name="Ciobanu D."/>
            <person name="Clum A."/>
            <person name="Salamov A."/>
            <person name="Andreopoulos B."/>
            <person name="Cheng J.F."/>
            <person name="Woyke T."/>
            <person name="Pelin A."/>
            <person name="Henrissat B."/>
            <person name="Reynolds N.K."/>
            <person name="Benny G.L."/>
            <person name="Smith M.E."/>
            <person name="James T.Y."/>
            <person name="Grigoriev I.V."/>
        </authorList>
    </citation>
    <scope>NUCLEOTIDE SEQUENCE [LARGE SCALE GENOMIC DNA]</scope>
    <source>
        <strain evidence="15">ATCC 52028</strain>
    </source>
</reference>
<evidence type="ECO:0000259" key="13">
    <source>
        <dbReference type="Pfam" id="PF01817"/>
    </source>
</evidence>
<dbReference type="NCBIfam" id="TIGR01802">
    <property type="entry name" value="CM_pl-yst"/>
    <property type="match status" value="1"/>
</dbReference>
<feature type="non-terminal residue" evidence="14">
    <location>
        <position position="303"/>
    </location>
</feature>
<comment type="pathway">
    <text evidence="2">Metabolic intermediate biosynthesis; prephenate biosynthesis; prephenate from chorismate: step 1/1.</text>
</comment>
<dbReference type="Gene3D" id="1.10.590.10">
    <property type="entry name" value="Chorismate mutase, AroQ class superfamily, eukaryotic"/>
    <property type="match status" value="1"/>
</dbReference>
<name>A0A4P9XAH1_9FUNG</name>
<evidence type="ECO:0000256" key="7">
    <source>
        <dbReference type="ARBA" id="ARBA00022605"/>
    </source>
</evidence>
<dbReference type="InterPro" id="IPR008238">
    <property type="entry name" value="Chorismate_mutase_AroQ_euk"/>
</dbReference>
<keyword evidence="10" id="KW-0413">Isomerase</keyword>
<keyword evidence="15" id="KW-1185">Reference proteome</keyword>
<dbReference type="GO" id="GO:0006571">
    <property type="term" value="P:tyrosine biosynthetic process"/>
    <property type="evidence" value="ECO:0007669"/>
    <property type="project" value="UniProtKB-KW"/>
</dbReference>